<reference evidence="2" key="1">
    <citation type="journal article" date="2019" name="Int. J. Syst. Evol. Microbiol.">
        <title>The Global Catalogue of Microorganisms (GCM) 10K type strain sequencing project: providing services to taxonomists for standard genome sequencing and annotation.</title>
        <authorList>
            <consortium name="The Broad Institute Genomics Platform"/>
            <consortium name="The Broad Institute Genome Sequencing Center for Infectious Disease"/>
            <person name="Wu L."/>
            <person name="Ma J."/>
        </authorList>
    </citation>
    <scope>NUCLEOTIDE SEQUENCE [LARGE SCALE GENOMIC DNA]</scope>
    <source>
        <strain evidence="2">JCM 17841</strain>
    </source>
</reference>
<dbReference type="EMBL" id="BAABGQ010000002">
    <property type="protein sequence ID" value="GAA4493044.1"/>
    <property type="molecule type" value="Genomic_DNA"/>
</dbReference>
<comment type="caution">
    <text evidence="1">The sequence shown here is derived from an EMBL/GenBank/DDBJ whole genome shotgun (WGS) entry which is preliminary data.</text>
</comment>
<dbReference type="Proteomes" id="UP001501243">
    <property type="component" value="Unassembled WGS sequence"/>
</dbReference>
<accession>A0ABP8PTU6</accession>
<name>A0ABP8PTU6_9BACT</name>
<proteinExistence type="predicted"/>
<sequence length="225" mass="22862">MRFGLLFLVVAAVVALSGLLWWRFKGAGRTATAEPAAVATRNHHSLRVFHYGPVKAAQPPGAPGTAIGRLLDGEEAVEIAPTASSAGQQAEQTAWIEKANAELLSPAQAAAAATPQPASIRHTAGAVGSLLDALDQVPAPAPLPNEEVAEPAPEVPDDADEPIAAALFHNPLTAPAPTANDQANRAAEIALRQQRRARMAAGSAAQRAALNGLFPGATGVPAGGA</sequence>
<dbReference type="RefSeq" id="WP_208133340.1">
    <property type="nucleotide sequence ID" value="NZ_BAABGQ010000002.1"/>
</dbReference>
<keyword evidence="2" id="KW-1185">Reference proteome</keyword>
<organism evidence="1 2">
    <name type="scientific">Hymenobacter ginsengisoli</name>
    <dbReference type="NCBI Taxonomy" id="1051626"/>
    <lineage>
        <taxon>Bacteria</taxon>
        <taxon>Pseudomonadati</taxon>
        <taxon>Bacteroidota</taxon>
        <taxon>Cytophagia</taxon>
        <taxon>Cytophagales</taxon>
        <taxon>Hymenobacteraceae</taxon>
        <taxon>Hymenobacter</taxon>
    </lineage>
</organism>
<gene>
    <name evidence="1" type="ORF">GCM10023172_01070</name>
</gene>
<evidence type="ECO:0000313" key="2">
    <source>
        <dbReference type="Proteomes" id="UP001501243"/>
    </source>
</evidence>
<evidence type="ECO:0000313" key="1">
    <source>
        <dbReference type="EMBL" id="GAA4493044.1"/>
    </source>
</evidence>
<protein>
    <submittedName>
        <fullName evidence="1">Uncharacterized protein</fullName>
    </submittedName>
</protein>